<evidence type="ECO:0000256" key="6">
    <source>
        <dbReference type="SAM" id="MobiDB-lite"/>
    </source>
</evidence>
<dbReference type="InterPro" id="IPR051134">
    <property type="entry name" value="PPP_phosphatase"/>
</dbReference>
<dbReference type="AlphaFoldDB" id="A0A6U6R2L6"/>
<reference evidence="8" key="1">
    <citation type="submission" date="2021-01" db="EMBL/GenBank/DDBJ databases">
        <authorList>
            <person name="Corre E."/>
            <person name="Pelletier E."/>
            <person name="Niang G."/>
            <person name="Scheremetjew M."/>
            <person name="Finn R."/>
            <person name="Kale V."/>
            <person name="Holt S."/>
            <person name="Cochrane G."/>
            <person name="Meng A."/>
            <person name="Brown T."/>
            <person name="Cohen L."/>
        </authorList>
    </citation>
    <scope>NUCLEOTIDE SEQUENCE</scope>
    <source>
        <strain evidence="8">RCC3387</strain>
    </source>
</reference>
<dbReference type="EMBL" id="HBGW01071788">
    <property type="protein sequence ID" value="CAD9622089.1"/>
    <property type="molecule type" value="Transcribed_RNA"/>
</dbReference>
<proteinExistence type="inferred from homology"/>
<dbReference type="InterPro" id="IPR018247">
    <property type="entry name" value="EF_Hand_1_Ca_BS"/>
</dbReference>
<sequence length="860" mass="95083">MDSLFGLEVFFGGGRDSKASSPRSAGGEYSESAEVEAYEENRINGQVMGYMSGPDDATALPSASELGNLPGGGRYDSLLQPGHSAELLHKMAGIFRNDPPVNCGANAQLVGLSCNYGAAYASEVFSPAAVARVLQYARDFWDPLPRGNVQRVAVSAGSQLIICGDTHGQLEDVLWVFFKYGWPSATNQYLFNGDIVDRGGHALEILLLLLAIKRDVPSAIHMQRGNHEDVQCSLHFGFRAEMQNKFNQHGGLLWNLCGNFVFPWMPLVTVVDGVLTGRRKFCVIHGGVPVDCQGQVGPVGIDGEISQIDRKRQTVQVMQDKLSQIMFNMLWADPADSLEGKRANSHGRGNRFLYEDTMAFVEKNNLAFVVRSHEVPWNRRGAVSGHQSKCFTVFSASNYMGSTGNKGGVFLCEVGKGLALKEHYAPGWSDIARLYAQHQRTHGAERLAIAEEFERDGVSSADTPGGGSPGGSRRPKPSLPAPVTANREAQTVQFFMERICEHKDQLFFSFRNHDPNLAGLVSKARWKEVLHCTLSVDAPPEIMSPATFERLHASWNLGDPVGYVRFLHRFQIRGPDEAVRVPDLLREVSKLRRQLLDAPSHGLERLLDPNGDRSVSQQEFTHFLPMFNLDVPPLHAGTLYQTMTGFCGQDPLTLDDTVLCLSIMSRDPPPVNQWSPLAERIGQDISQYGLTYAGAFRHWDTDSDGFLQLGELQQGLQQLPATKHIDRNSIEDFMCYIEGMGMANRRVSMFEFVRAIAPRSLALELHASMLKELLKRVWLCRPLLLSLLAKFDPRATNSVAVSDFKACLGEVNHMLERAGRPMLSDAQINSITELAASGTRSVYYDRFIKGLHVIDLGSAC</sequence>
<keyword evidence="3" id="KW-0479">Metal-binding</keyword>
<protein>
    <recommendedName>
        <fullName evidence="7">EF-hand domain-containing protein</fullName>
    </recommendedName>
</protein>
<accession>A0A6U6R2L6</accession>
<dbReference type="InterPro" id="IPR029052">
    <property type="entry name" value="Metallo-depent_PP-like"/>
</dbReference>
<dbReference type="InterPro" id="IPR002048">
    <property type="entry name" value="EF_hand_dom"/>
</dbReference>
<dbReference type="PROSITE" id="PS50222">
    <property type="entry name" value="EF_HAND_2"/>
    <property type="match status" value="1"/>
</dbReference>
<dbReference type="PANTHER" id="PTHR45668:SF3">
    <property type="entry name" value="SERINE_THREONINE-PROTEIN PHOSPHATASE RDGC"/>
    <property type="match status" value="1"/>
</dbReference>
<dbReference type="SUPFAM" id="SSF47473">
    <property type="entry name" value="EF-hand"/>
    <property type="match status" value="1"/>
</dbReference>
<feature type="domain" description="EF-hand" evidence="7">
    <location>
        <begin position="695"/>
        <end position="722"/>
    </location>
</feature>
<feature type="region of interest" description="Disordered" evidence="6">
    <location>
        <begin position="455"/>
        <end position="483"/>
    </location>
</feature>
<dbReference type="Gene3D" id="1.10.238.10">
    <property type="entry name" value="EF-hand"/>
    <property type="match status" value="1"/>
</dbReference>
<organism evidence="8">
    <name type="scientific">Zooxanthella nutricula</name>
    <dbReference type="NCBI Taxonomy" id="1333877"/>
    <lineage>
        <taxon>Eukaryota</taxon>
        <taxon>Sar</taxon>
        <taxon>Alveolata</taxon>
        <taxon>Dinophyceae</taxon>
        <taxon>Peridiniales</taxon>
        <taxon>Peridiniales incertae sedis</taxon>
        <taxon>Zooxanthella</taxon>
    </lineage>
</organism>
<dbReference type="PROSITE" id="PS00018">
    <property type="entry name" value="EF_HAND_1"/>
    <property type="match status" value="2"/>
</dbReference>
<dbReference type="InterPro" id="IPR006186">
    <property type="entry name" value="Ser/Thr-sp_prot-phosphatase"/>
</dbReference>
<comment type="similarity">
    <text evidence="2">Belongs to the PPP phosphatase family.</text>
</comment>
<dbReference type="GO" id="GO:0016787">
    <property type="term" value="F:hydrolase activity"/>
    <property type="evidence" value="ECO:0007669"/>
    <property type="project" value="InterPro"/>
</dbReference>
<dbReference type="GO" id="GO:0005509">
    <property type="term" value="F:calcium ion binding"/>
    <property type="evidence" value="ECO:0007669"/>
    <property type="project" value="InterPro"/>
</dbReference>
<comment type="cofactor">
    <cofactor evidence="1">
        <name>Mn(2+)</name>
        <dbReference type="ChEBI" id="CHEBI:29035"/>
    </cofactor>
</comment>
<dbReference type="InterPro" id="IPR011992">
    <property type="entry name" value="EF-hand-dom_pair"/>
</dbReference>
<evidence type="ECO:0000256" key="5">
    <source>
        <dbReference type="ARBA" id="ARBA00023211"/>
    </source>
</evidence>
<evidence type="ECO:0000256" key="1">
    <source>
        <dbReference type="ARBA" id="ARBA00001936"/>
    </source>
</evidence>
<gene>
    <name evidence="8" type="ORF">BRAN1462_LOCUS45813</name>
</gene>
<keyword evidence="4" id="KW-0106">Calcium</keyword>
<evidence type="ECO:0000256" key="2">
    <source>
        <dbReference type="ARBA" id="ARBA00008294"/>
    </source>
</evidence>
<evidence type="ECO:0000313" key="8">
    <source>
        <dbReference type="EMBL" id="CAD9622089.1"/>
    </source>
</evidence>
<dbReference type="Gene3D" id="3.60.21.10">
    <property type="match status" value="1"/>
</dbReference>
<name>A0A6U6R2L6_9DINO</name>
<dbReference type="PANTHER" id="PTHR45668">
    <property type="entry name" value="SERINE/THREONINE-PROTEIN PHOSPHATASE 5-RELATED"/>
    <property type="match status" value="1"/>
</dbReference>
<keyword evidence="5" id="KW-0464">Manganese</keyword>
<evidence type="ECO:0000256" key="3">
    <source>
        <dbReference type="ARBA" id="ARBA00022723"/>
    </source>
</evidence>
<dbReference type="InterPro" id="IPR004843">
    <property type="entry name" value="Calcineurin-like_PHP"/>
</dbReference>
<evidence type="ECO:0000259" key="7">
    <source>
        <dbReference type="PROSITE" id="PS50222"/>
    </source>
</evidence>
<dbReference type="PRINTS" id="PR00114">
    <property type="entry name" value="STPHPHTASE"/>
</dbReference>
<dbReference type="SMART" id="SM00156">
    <property type="entry name" value="PP2Ac"/>
    <property type="match status" value="1"/>
</dbReference>
<dbReference type="SUPFAM" id="SSF56300">
    <property type="entry name" value="Metallo-dependent phosphatases"/>
    <property type="match status" value="1"/>
</dbReference>
<dbReference type="Pfam" id="PF00149">
    <property type="entry name" value="Metallophos"/>
    <property type="match status" value="1"/>
</dbReference>
<evidence type="ECO:0000256" key="4">
    <source>
        <dbReference type="ARBA" id="ARBA00022837"/>
    </source>
</evidence>